<evidence type="ECO:0000259" key="2">
    <source>
        <dbReference type="Pfam" id="PF02470"/>
    </source>
</evidence>
<protein>
    <submittedName>
        <fullName evidence="3">MCE family protein</fullName>
    </submittedName>
</protein>
<dbReference type="InterPro" id="IPR052336">
    <property type="entry name" value="MlaD_Phospholipid_Transporter"/>
</dbReference>
<dbReference type="AlphaFoldDB" id="A0A2K1DY90"/>
<feature type="transmembrane region" description="Helical" evidence="1">
    <location>
        <begin position="7"/>
        <end position="27"/>
    </location>
</feature>
<name>A0A2K1DY90_9FLAO</name>
<dbReference type="PANTHER" id="PTHR33371:SF4">
    <property type="entry name" value="INTERMEMBRANE PHOSPHOLIPID TRANSPORT SYSTEM BINDING PROTEIN MLAD"/>
    <property type="match status" value="1"/>
</dbReference>
<dbReference type="Proteomes" id="UP000236641">
    <property type="component" value="Unassembled WGS sequence"/>
</dbReference>
<dbReference type="RefSeq" id="WP_103052027.1">
    <property type="nucleotide sequence ID" value="NZ_POWF01000004.1"/>
</dbReference>
<accession>A0A2K1DY90</accession>
<sequence>MKITKEVKTAILVILGIAFLIFGINYLKGRNLLDASNTYYTEFEYNALTESSPVTIKGNNVGKIKKIKYDFETGKTRVSFTVDEGLKFSKNSKIRLYEMGLMGGNGMAIIPAEDNQFAQDGDVIQSEVERGLLDGLAGNFSDLSTGLDTTLKSADSLLIGLNAIVEDDSDKGLKNAIAELNATIKSFRNLSYSFNSLIAKNEKNLTSVISNFDSISQDLASLSNDLKKAEISKTIDDLDTALLNFNTLLTNLDNGEGTVGKLLKDDELYNNLEGATKELEELLRDIKLHPKRYFRILSKKEIPYEDDSTDQ</sequence>
<feature type="domain" description="Mce/MlaD" evidence="2">
    <location>
        <begin position="38"/>
        <end position="111"/>
    </location>
</feature>
<evidence type="ECO:0000313" key="3">
    <source>
        <dbReference type="EMBL" id="PNQ72988.1"/>
    </source>
</evidence>
<reference evidence="3 4" key="1">
    <citation type="submission" date="2018-01" db="EMBL/GenBank/DDBJ databases">
        <title>The draft genome of Hanstruepera neustonica JCM19743.</title>
        <authorList>
            <person name="He R.-H."/>
            <person name="Du Z.-J."/>
        </authorList>
    </citation>
    <scope>NUCLEOTIDE SEQUENCE [LARGE SCALE GENOMIC DNA]</scope>
    <source>
        <strain evidence="3 4">JCM19743</strain>
    </source>
</reference>
<evidence type="ECO:0000313" key="4">
    <source>
        <dbReference type="Proteomes" id="UP000236641"/>
    </source>
</evidence>
<proteinExistence type="predicted"/>
<organism evidence="3 4">
    <name type="scientific">Hanstruepera neustonica</name>
    <dbReference type="NCBI Taxonomy" id="1445657"/>
    <lineage>
        <taxon>Bacteria</taxon>
        <taxon>Pseudomonadati</taxon>
        <taxon>Bacteroidota</taxon>
        <taxon>Flavobacteriia</taxon>
        <taxon>Flavobacteriales</taxon>
        <taxon>Flavobacteriaceae</taxon>
        <taxon>Hanstruepera</taxon>
    </lineage>
</organism>
<keyword evidence="1" id="KW-0812">Transmembrane</keyword>
<comment type="caution">
    <text evidence="3">The sequence shown here is derived from an EMBL/GenBank/DDBJ whole genome shotgun (WGS) entry which is preliminary data.</text>
</comment>
<dbReference type="EMBL" id="POWF01000004">
    <property type="protein sequence ID" value="PNQ72988.1"/>
    <property type="molecule type" value="Genomic_DNA"/>
</dbReference>
<evidence type="ECO:0000256" key="1">
    <source>
        <dbReference type="SAM" id="Phobius"/>
    </source>
</evidence>
<keyword evidence="1" id="KW-0472">Membrane</keyword>
<dbReference type="Pfam" id="PF02470">
    <property type="entry name" value="MlaD"/>
    <property type="match status" value="1"/>
</dbReference>
<dbReference type="PANTHER" id="PTHR33371">
    <property type="entry name" value="INTERMEMBRANE PHOSPHOLIPID TRANSPORT SYSTEM BINDING PROTEIN MLAD-RELATED"/>
    <property type="match status" value="1"/>
</dbReference>
<keyword evidence="4" id="KW-1185">Reference proteome</keyword>
<gene>
    <name evidence="3" type="ORF">C1T31_08290</name>
</gene>
<keyword evidence="1" id="KW-1133">Transmembrane helix</keyword>
<dbReference type="InterPro" id="IPR003399">
    <property type="entry name" value="Mce/MlaD"/>
</dbReference>
<dbReference type="OrthoDB" id="9769132at2"/>